<dbReference type="AlphaFoldDB" id="A0A327NUA7"/>
<evidence type="ECO:0008006" key="4">
    <source>
        <dbReference type="Google" id="ProtNLM"/>
    </source>
</evidence>
<feature type="chain" id="PRO_5016246399" description="Outer membrane beta-barrel protein" evidence="1">
    <location>
        <begin position="21"/>
        <end position="212"/>
    </location>
</feature>
<comment type="caution">
    <text evidence="2">The sequence shown here is derived from an EMBL/GenBank/DDBJ whole genome shotgun (WGS) entry which is preliminary data.</text>
</comment>
<proteinExistence type="predicted"/>
<feature type="signal peptide" evidence="1">
    <location>
        <begin position="1"/>
        <end position="20"/>
    </location>
</feature>
<dbReference type="Proteomes" id="UP000249016">
    <property type="component" value="Unassembled WGS sequence"/>
</dbReference>
<organism evidence="2 3">
    <name type="scientific">Spirosoma telluris</name>
    <dbReference type="NCBI Taxonomy" id="2183553"/>
    <lineage>
        <taxon>Bacteria</taxon>
        <taxon>Pseudomonadati</taxon>
        <taxon>Bacteroidota</taxon>
        <taxon>Cytophagia</taxon>
        <taxon>Cytophagales</taxon>
        <taxon>Cytophagaceae</taxon>
        <taxon>Spirosoma</taxon>
    </lineage>
</organism>
<keyword evidence="1" id="KW-0732">Signal</keyword>
<protein>
    <recommendedName>
        <fullName evidence="4">Outer membrane beta-barrel protein</fullName>
    </recommendedName>
</protein>
<keyword evidence="3" id="KW-1185">Reference proteome</keyword>
<reference evidence="2 3" key="1">
    <citation type="submission" date="2018-06" db="EMBL/GenBank/DDBJ databases">
        <title>Spirosoma sp. HMF3257 Genome sequencing and assembly.</title>
        <authorList>
            <person name="Kang H."/>
            <person name="Cha I."/>
            <person name="Kim H."/>
            <person name="Kang J."/>
            <person name="Joh K."/>
        </authorList>
    </citation>
    <scope>NUCLEOTIDE SEQUENCE [LARGE SCALE GENOMIC DNA]</scope>
    <source>
        <strain evidence="2 3">HMF3257</strain>
    </source>
</reference>
<name>A0A327NUA7_9BACT</name>
<dbReference type="OrthoDB" id="1121518at2"/>
<dbReference type="EMBL" id="QLII01000001">
    <property type="protein sequence ID" value="RAI76378.1"/>
    <property type="molecule type" value="Genomic_DNA"/>
</dbReference>
<evidence type="ECO:0000313" key="2">
    <source>
        <dbReference type="EMBL" id="RAI76378.1"/>
    </source>
</evidence>
<evidence type="ECO:0000313" key="3">
    <source>
        <dbReference type="Proteomes" id="UP000249016"/>
    </source>
</evidence>
<evidence type="ECO:0000256" key="1">
    <source>
        <dbReference type="SAM" id="SignalP"/>
    </source>
</evidence>
<dbReference type="RefSeq" id="WP_111345907.1">
    <property type="nucleotide sequence ID" value="NZ_QLII01000001.1"/>
</dbReference>
<sequence length="212" mass="23838">MKIFTHLFLFFGLSVSFAHAQTEQTKPSRWRTTVQMGIQAGRVRPDQPTAYPYYGDYIYLPNYYNYSSIRPAGNRIGLTIHTFIGYTLRPQLITGLALGVDYYNNSAFLPIAAAIQGDLFGRTKRLTPFYSLESGYAIAGPNPHDNELKGGWLWSPGLGLRINKGNGTGFLISAGYKHQEARQVASVDGVQVLSQIENRSYNRLFFRMGFSF</sequence>
<accession>A0A327NUA7</accession>
<gene>
    <name evidence="2" type="ORF">HMF3257_23440</name>
</gene>